<dbReference type="Gene3D" id="3.30.70.270">
    <property type="match status" value="1"/>
</dbReference>
<feature type="domain" description="PAS" evidence="1">
    <location>
        <begin position="108"/>
        <end position="152"/>
    </location>
</feature>
<reference evidence="5" key="1">
    <citation type="submission" date="2022-06" db="EMBL/GenBank/DDBJ databases">
        <title>PHB producers.</title>
        <authorList>
            <person name="Besaury L."/>
        </authorList>
    </citation>
    <scope>NUCLEOTIDE SEQUENCE</scope>
    <source>
        <strain evidence="5 6">SEWS6</strain>
    </source>
</reference>
<dbReference type="EC" id="2.7.7.65" evidence="5"/>
<dbReference type="PROSITE" id="PS50887">
    <property type="entry name" value="GGDEF"/>
    <property type="match status" value="1"/>
</dbReference>
<dbReference type="PANTHER" id="PTHR44757">
    <property type="entry name" value="DIGUANYLATE CYCLASE DGCP"/>
    <property type="match status" value="1"/>
</dbReference>
<accession>A0AAP5ER93</accession>
<dbReference type="Gene3D" id="3.20.20.450">
    <property type="entry name" value="EAL domain"/>
    <property type="match status" value="1"/>
</dbReference>
<evidence type="ECO:0000259" key="3">
    <source>
        <dbReference type="PROSITE" id="PS50887"/>
    </source>
</evidence>
<protein>
    <submittedName>
        <fullName evidence="5">Diguanylate cyclase</fullName>
        <ecNumber evidence="5">2.7.7.65</ecNumber>
    </submittedName>
</protein>
<evidence type="ECO:0000313" key="7">
    <source>
        <dbReference type="Proteomes" id="UP001242288"/>
    </source>
</evidence>
<dbReference type="Gene3D" id="3.30.450.20">
    <property type="entry name" value="PAS domain"/>
    <property type="match status" value="1"/>
</dbReference>
<dbReference type="InterPro" id="IPR035919">
    <property type="entry name" value="EAL_sf"/>
</dbReference>
<sequence length="658" mass="71800">MKDLHDGAVLYSHLGTSSPVWKLTRESDDLSLCNTAGDPVVAIELDGTQAEQIRNLTGVTSAIVLDAHAFGRQMRLHLIGKKSHVSEWAGSAAAFCDAEAVSQNLSRALAFAEQVVSEVNSAVVIIDQNGIIQRFNRRAEEYTGMSEASVIGLSAHQLFMSAPESAASQGNIANFFNSGRPYEVERTINTASGPRLFFFRNNFTLNPAWTSERFLICSGIDITDERRATARLTAIANTDPLTNLPNRYFLTETLKTEIQKSGPRDRVSILFIDIDNFKLINDQLGHQVGDELLSKVANRLRGVLVSGEQLIRVGGDEFVVLITDDSREARAIDAARRIIEELNVVFVLHGRSYSVHVSIGIASMSATDESEFEILRRADLAMYTAKATGKAAGASHYCVHTPELSGRADRHIEQVQAFQQALLQRELHMEFVPIFSMRTTAPVGFHTSLTWRRGDEIVLTASEIMPLAERSGLSVHVSEFMVQSACRYLGEYPATGAQLPYVSLAVSTAQLAELDMAGSLAECLTRHGIAPDRIRLKIGPLTDSNQEGEIVKKIKAIRSGGSPVFLDITDAARFADFTAGLIDGVCFGSGLIARVPFDRPTCAVLKGVIGTCEELELGIMIHGVDNSSQLRWLKQFPTLDLEGAILPSGFAPQTPDPK</sequence>
<evidence type="ECO:0000313" key="6">
    <source>
        <dbReference type="Proteomes" id="UP001209412"/>
    </source>
</evidence>
<dbReference type="Proteomes" id="UP001242288">
    <property type="component" value="Unassembled WGS sequence"/>
</dbReference>
<keyword evidence="5" id="KW-0808">Transferase</keyword>
<dbReference type="PROSITE" id="PS50883">
    <property type="entry name" value="EAL"/>
    <property type="match status" value="1"/>
</dbReference>
<dbReference type="Pfam" id="PF00563">
    <property type="entry name" value="EAL"/>
    <property type="match status" value="1"/>
</dbReference>
<dbReference type="PROSITE" id="PS50112">
    <property type="entry name" value="PAS"/>
    <property type="match status" value="1"/>
</dbReference>
<feature type="domain" description="EAL" evidence="2">
    <location>
        <begin position="411"/>
        <end position="658"/>
    </location>
</feature>
<dbReference type="Proteomes" id="UP001209412">
    <property type="component" value="Unassembled WGS sequence"/>
</dbReference>
<dbReference type="NCBIfam" id="TIGR00254">
    <property type="entry name" value="GGDEF"/>
    <property type="match status" value="1"/>
</dbReference>
<dbReference type="InterPro" id="IPR043128">
    <property type="entry name" value="Rev_trsase/Diguanyl_cyclase"/>
</dbReference>
<dbReference type="SMART" id="SM00052">
    <property type="entry name" value="EAL"/>
    <property type="match status" value="1"/>
</dbReference>
<dbReference type="CDD" id="cd01949">
    <property type="entry name" value="GGDEF"/>
    <property type="match status" value="1"/>
</dbReference>
<gene>
    <name evidence="5" type="ORF">NIE36_32365</name>
    <name evidence="4" type="ORF">OSB80_32430</name>
</gene>
<evidence type="ECO:0000259" key="1">
    <source>
        <dbReference type="PROSITE" id="PS50112"/>
    </source>
</evidence>
<dbReference type="EMBL" id="JAMXWF010000036">
    <property type="protein sequence ID" value="MDQ6411848.1"/>
    <property type="molecule type" value="Genomic_DNA"/>
</dbReference>
<dbReference type="SUPFAM" id="SSF55073">
    <property type="entry name" value="Nucleotide cyclase"/>
    <property type="match status" value="1"/>
</dbReference>
<dbReference type="InterPro" id="IPR000160">
    <property type="entry name" value="GGDEF_dom"/>
</dbReference>
<proteinExistence type="predicted"/>
<dbReference type="SUPFAM" id="SSF141868">
    <property type="entry name" value="EAL domain-like"/>
    <property type="match status" value="1"/>
</dbReference>
<dbReference type="PANTHER" id="PTHR44757:SF2">
    <property type="entry name" value="BIOFILM ARCHITECTURE MAINTENANCE PROTEIN MBAA"/>
    <property type="match status" value="1"/>
</dbReference>
<dbReference type="Pfam" id="PF13426">
    <property type="entry name" value="PAS_9"/>
    <property type="match status" value="1"/>
</dbReference>
<dbReference type="InterPro" id="IPR000014">
    <property type="entry name" value="PAS"/>
</dbReference>
<keyword evidence="6" id="KW-1185">Reference proteome</keyword>
<dbReference type="InterPro" id="IPR001633">
    <property type="entry name" value="EAL_dom"/>
</dbReference>
<dbReference type="SMART" id="SM00267">
    <property type="entry name" value="GGDEF"/>
    <property type="match status" value="1"/>
</dbReference>
<dbReference type="InterPro" id="IPR035965">
    <property type="entry name" value="PAS-like_dom_sf"/>
</dbReference>
<feature type="domain" description="GGDEF" evidence="3">
    <location>
        <begin position="265"/>
        <end position="402"/>
    </location>
</feature>
<dbReference type="GO" id="GO:0052621">
    <property type="term" value="F:diguanylate cyclase activity"/>
    <property type="evidence" value="ECO:0007669"/>
    <property type="project" value="UniProtKB-EC"/>
</dbReference>
<dbReference type="Pfam" id="PF00990">
    <property type="entry name" value="GGDEF"/>
    <property type="match status" value="1"/>
</dbReference>
<name>A0AAP5ER93_9BURK</name>
<dbReference type="EMBL" id="JAPKHW010000036">
    <property type="protein sequence ID" value="MCX4150030.1"/>
    <property type="molecule type" value="Genomic_DNA"/>
</dbReference>
<keyword evidence="5" id="KW-0548">Nucleotidyltransferase</keyword>
<dbReference type="InterPro" id="IPR052155">
    <property type="entry name" value="Biofilm_reg_signaling"/>
</dbReference>
<evidence type="ECO:0000313" key="4">
    <source>
        <dbReference type="EMBL" id="MCX4150030.1"/>
    </source>
</evidence>
<dbReference type="InterPro" id="IPR029787">
    <property type="entry name" value="Nucleotide_cyclase"/>
</dbReference>
<dbReference type="CDD" id="cd01948">
    <property type="entry name" value="EAL"/>
    <property type="match status" value="1"/>
</dbReference>
<dbReference type="NCBIfam" id="TIGR00229">
    <property type="entry name" value="sensory_box"/>
    <property type="match status" value="1"/>
</dbReference>
<evidence type="ECO:0000259" key="2">
    <source>
        <dbReference type="PROSITE" id="PS50883"/>
    </source>
</evidence>
<dbReference type="AlphaFoldDB" id="A0AAP5ER93"/>
<dbReference type="RefSeq" id="WP_266240840.1">
    <property type="nucleotide sequence ID" value="NZ_JAMXWF010000036.1"/>
</dbReference>
<dbReference type="CDD" id="cd00130">
    <property type="entry name" value="PAS"/>
    <property type="match status" value="1"/>
</dbReference>
<comment type="caution">
    <text evidence="5">The sequence shown here is derived from an EMBL/GenBank/DDBJ whole genome shotgun (WGS) entry which is preliminary data.</text>
</comment>
<evidence type="ECO:0000313" key="5">
    <source>
        <dbReference type="EMBL" id="MDQ6411848.1"/>
    </source>
</evidence>
<dbReference type="SUPFAM" id="SSF55785">
    <property type="entry name" value="PYP-like sensor domain (PAS domain)"/>
    <property type="match status" value="1"/>
</dbReference>
<dbReference type="SMART" id="SM00091">
    <property type="entry name" value="PAS"/>
    <property type="match status" value="1"/>
</dbReference>
<organism evidence="5 7">
    <name type="scientific">Paraburkholderia madseniana</name>
    <dbReference type="NCBI Taxonomy" id="2599607"/>
    <lineage>
        <taxon>Bacteria</taxon>
        <taxon>Pseudomonadati</taxon>
        <taxon>Pseudomonadota</taxon>
        <taxon>Betaproteobacteria</taxon>
        <taxon>Burkholderiales</taxon>
        <taxon>Burkholderiaceae</taxon>
        <taxon>Paraburkholderia</taxon>
    </lineage>
</organism>